<dbReference type="OrthoDB" id="509138at2759"/>
<feature type="transmembrane region" description="Helical" evidence="9">
    <location>
        <begin position="179"/>
        <end position="197"/>
    </location>
</feature>
<dbReference type="InterPro" id="IPR019358">
    <property type="entry name" value="NEMP_fam"/>
</dbReference>
<evidence type="ECO:0000256" key="4">
    <source>
        <dbReference type="ARBA" id="ARBA00022729"/>
    </source>
</evidence>
<comment type="similarity">
    <text evidence="2">Belongs to the NEMP family.</text>
</comment>
<keyword evidence="7" id="KW-0539">Nucleus</keyword>
<feature type="transmembrane region" description="Helical" evidence="9">
    <location>
        <begin position="266"/>
        <end position="284"/>
    </location>
</feature>
<keyword evidence="4" id="KW-0732">Signal</keyword>
<feature type="transmembrane region" description="Helical" evidence="9">
    <location>
        <begin position="203"/>
        <end position="224"/>
    </location>
</feature>
<evidence type="ECO:0000256" key="1">
    <source>
        <dbReference type="ARBA" id="ARBA00004575"/>
    </source>
</evidence>
<feature type="compositionally biased region" description="Low complexity" evidence="8">
    <location>
        <begin position="516"/>
        <end position="533"/>
    </location>
</feature>
<organism evidence="10 11">
    <name type="scientific">Stomoxys calcitrans</name>
    <name type="common">Stable fly</name>
    <name type="synonym">Conops calcitrans</name>
    <dbReference type="NCBI Taxonomy" id="35570"/>
    <lineage>
        <taxon>Eukaryota</taxon>
        <taxon>Metazoa</taxon>
        <taxon>Ecdysozoa</taxon>
        <taxon>Arthropoda</taxon>
        <taxon>Hexapoda</taxon>
        <taxon>Insecta</taxon>
        <taxon>Pterygota</taxon>
        <taxon>Neoptera</taxon>
        <taxon>Endopterygota</taxon>
        <taxon>Diptera</taxon>
        <taxon>Brachycera</taxon>
        <taxon>Muscomorpha</taxon>
        <taxon>Muscoidea</taxon>
        <taxon>Muscidae</taxon>
        <taxon>Stomoxys</taxon>
    </lineage>
</organism>
<evidence type="ECO:0000313" key="10">
    <source>
        <dbReference type="EnsemblMetazoa" id="SCAU012753-PA"/>
    </source>
</evidence>
<gene>
    <name evidence="10" type="primary">106085524</name>
</gene>
<feature type="region of interest" description="Disordered" evidence="8">
    <location>
        <begin position="493"/>
        <end position="551"/>
    </location>
</feature>
<evidence type="ECO:0000256" key="9">
    <source>
        <dbReference type="SAM" id="Phobius"/>
    </source>
</evidence>
<keyword evidence="5 9" id="KW-1133">Transmembrane helix</keyword>
<feature type="transmembrane region" description="Helical" evidence="9">
    <location>
        <begin position="20"/>
        <end position="42"/>
    </location>
</feature>
<dbReference type="Pfam" id="PF10225">
    <property type="entry name" value="NEMP"/>
    <property type="match status" value="1"/>
</dbReference>
<accession>A0A1I8Q0M6</accession>
<keyword evidence="6 9" id="KW-0472">Membrane</keyword>
<name>A0A1I8Q0M6_STOCA</name>
<evidence type="ECO:0000256" key="6">
    <source>
        <dbReference type="ARBA" id="ARBA00023136"/>
    </source>
</evidence>
<keyword evidence="11" id="KW-1185">Reference proteome</keyword>
<evidence type="ECO:0000256" key="8">
    <source>
        <dbReference type="SAM" id="MobiDB-lite"/>
    </source>
</evidence>
<feature type="region of interest" description="Disordered" evidence="8">
    <location>
        <begin position="418"/>
        <end position="480"/>
    </location>
</feature>
<proteinExistence type="inferred from homology"/>
<evidence type="ECO:0000256" key="7">
    <source>
        <dbReference type="ARBA" id="ARBA00023242"/>
    </source>
</evidence>
<evidence type="ECO:0000313" key="11">
    <source>
        <dbReference type="Proteomes" id="UP000095300"/>
    </source>
</evidence>
<evidence type="ECO:0000256" key="5">
    <source>
        <dbReference type="ARBA" id="ARBA00022989"/>
    </source>
</evidence>
<evidence type="ECO:0000256" key="3">
    <source>
        <dbReference type="ARBA" id="ARBA00022692"/>
    </source>
</evidence>
<dbReference type="KEGG" id="scac:106085524"/>
<dbReference type="EnsemblMetazoa" id="SCAU012753-RA">
    <property type="protein sequence ID" value="SCAU012753-PA"/>
    <property type="gene ID" value="SCAU012753"/>
</dbReference>
<feature type="compositionally biased region" description="Polar residues" evidence="8">
    <location>
        <begin position="493"/>
        <end position="508"/>
    </location>
</feature>
<feature type="transmembrane region" description="Helical" evidence="9">
    <location>
        <begin position="236"/>
        <end position="254"/>
    </location>
</feature>
<protein>
    <recommendedName>
        <fullName evidence="12">Nuclear envelope integral membrane protein 1</fullName>
    </recommendedName>
</protein>
<dbReference type="STRING" id="35570.A0A1I8Q0M6"/>
<feature type="transmembrane region" description="Helical" evidence="9">
    <location>
        <begin position="296"/>
        <end position="313"/>
    </location>
</feature>
<sequence length="551" mass="64692">MFHFCKQIYNQKFFTFFLSYTYLNVVFLKMNLYCFLTFALLLTHSKSADIVKPAPIDSTKVNYLEAGETFSYVPISKRRGFFERELRTYCYKGEDKTLGRLFETVELILEIEGDDYTQYDGATPEDVQQHYDDHRSLFSFNLFSQKRSRLTLSPFASNCLGVETIEPYRIRLHRIRVDFWRVIQLLIALIAFQYAGGLSNNSLFYYITGVTLGICSSFMLLIWLSSKLVPRKTMMYGVLIGGWTIGLYVIQMLWENLQVIIVTYRTYVFWYILVTGIVSFFFCYRWGPPTNKRSKNIVKWLLQLMSLVLIYLSSHYEEATAAFIIIAIIVHYFPRSLWYKGRAFWLRKFPPKRRLLTSEEYYEQGVRETTKSLEELRKFASSPECRHWRLMSKLRDPMRFAAFVEGASHLRDEEILHYESSRNGDDDSDSDISLNDSEAEENIQYHYDKSQRSQMRRQTRDDISEDEDLNDGYEGRGVGDSIYRSGVSLMSNDKSRYNYSRTSTNSPPKQRLRNLTPTTTNYRSSSYSSVTRSATRRASARRDVDGEYSDE</sequence>
<keyword evidence="3 9" id="KW-0812">Transmembrane</keyword>
<feature type="transmembrane region" description="Helical" evidence="9">
    <location>
        <begin position="319"/>
        <end position="338"/>
    </location>
</feature>
<evidence type="ECO:0000256" key="2">
    <source>
        <dbReference type="ARBA" id="ARBA00005748"/>
    </source>
</evidence>
<dbReference type="VEuPathDB" id="VectorBase:SCAU012753"/>
<dbReference type="GO" id="GO:0005637">
    <property type="term" value="C:nuclear inner membrane"/>
    <property type="evidence" value="ECO:0007669"/>
    <property type="project" value="UniProtKB-SubCell"/>
</dbReference>
<dbReference type="PANTHER" id="PTHR13598">
    <property type="entry name" value="AT07567P-RELATED"/>
    <property type="match status" value="1"/>
</dbReference>
<dbReference type="PANTHER" id="PTHR13598:SF1">
    <property type="entry name" value="AT07567P-RELATED"/>
    <property type="match status" value="1"/>
</dbReference>
<reference evidence="10" key="1">
    <citation type="submission" date="2020-05" db="UniProtKB">
        <authorList>
            <consortium name="EnsemblMetazoa"/>
        </authorList>
    </citation>
    <scope>IDENTIFICATION</scope>
    <source>
        <strain evidence="10">USDA</strain>
    </source>
</reference>
<dbReference type="AlphaFoldDB" id="A0A1I8Q0M6"/>
<dbReference type="Proteomes" id="UP000095300">
    <property type="component" value="Unassembled WGS sequence"/>
</dbReference>
<comment type="subcellular location">
    <subcellularLocation>
        <location evidence="1">Nucleus inner membrane</location>
        <topology evidence="1">Multi-pass membrane protein</topology>
        <orientation evidence="1">Nucleoplasmic side</orientation>
    </subcellularLocation>
</comment>
<evidence type="ECO:0008006" key="12">
    <source>
        <dbReference type="Google" id="ProtNLM"/>
    </source>
</evidence>